<keyword evidence="3" id="KW-1185">Reference proteome</keyword>
<comment type="caution">
    <text evidence="2">The sequence shown here is derived from an EMBL/GenBank/DDBJ whole genome shotgun (WGS) entry which is preliminary data.</text>
</comment>
<organism evidence="2 3">
    <name type="scientific">Methylobacterium goesingense</name>
    <dbReference type="NCBI Taxonomy" id="243690"/>
    <lineage>
        <taxon>Bacteria</taxon>
        <taxon>Pseudomonadati</taxon>
        <taxon>Pseudomonadota</taxon>
        <taxon>Alphaproteobacteria</taxon>
        <taxon>Hyphomicrobiales</taxon>
        <taxon>Methylobacteriaceae</taxon>
        <taxon>Methylobacterium</taxon>
    </lineage>
</organism>
<evidence type="ECO:0000313" key="2">
    <source>
        <dbReference type="EMBL" id="MET3695643.1"/>
    </source>
</evidence>
<name>A0ABV2LCR0_9HYPH</name>
<reference evidence="2 3" key="1">
    <citation type="submission" date="2024-06" db="EMBL/GenBank/DDBJ databases">
        <title>Genomic Encyclopedia of Type Strains, Phase IV (KMG-IV): sequencing the most valuable type-strain genomes for metagenomic binning, comparative biology and taxonomic classification.</title>
        <authorList>
            <person name="Goeker M."/>
        </authorList>
    </citation>
    <scope>NUCLEOTIDE SEQUENCE [LARGE SCALE GENOMIC DNA]</scope>
    <source>
        <strain evidence="2 3">DSM 21331</strain>
    </source>
</reference>
<proteinExistence type="predicted"/>
<sequence>MLRLVHGMTLPPIGPLRAVGIDDWAIRKGQTYGTLLVDLDRRRPIDLLPDRSSTTVAAWLRRHPGIAVITRDRSSEYARAATMGAPAALQVANRWHLLLNLRQAVERWLGRVHGRLRHLPSLAAEEARRPGQRLRAYRRSQAEIAVGLDSRARRLAAYEDVRRRFQGGETLLAIARQTGLARGTVRKYAQAESFPERATRRPSPSRLDPYLAHLEQRMTEGCENAMELWRELRERGFAGTHRQVHRFVAERRTRPARRTARKWLARTSPPVTDAIPLPSPKQLAWFLTQPVEGRLPHATAAIGRIEQDPEAARFGDLAQRFAVLVRTCCDDDSRPSDPAGELDLWLDAARLSGIPALETFAVGLERDGAAVRTALTTSWSNGQAEGQISRLKMLKRTMYGRAGFPLLRRRVLLAA</sequence>
<evidence type="ECO:0000259" key="1">
    <source>
        <dbReference type="PROSITE" id="PS50531"/>
    </source>
</evidence>
<dbReference type="InterPro" id="IPR047951">
    <property type="entry name" value="Transpos_ISL3"/>
</dbReference>
<dbReference type="InterPro" id="IPR017894">
    <property type="entry name" value="HTH_IS21_transposase_type"/>
</dbReference>
<dbReference type="EMBL" id="JBEPMM010000037">
    <property type="protein sequence ID" value="MET3695643.1"/>
    <property type="molecule type" value="Genomic_DNA"/>
</dbReference>
<dbReference type="PANTHER" id="PTHR33498">
    <property type="entry name" value="TRANSPOSASE FOR INSERTION SEQUENCE ELEMENT IS1557"/>
    <property type="match status" value="1"/>
</dbReference>
<dbReference type="PANTHER" id="PTHR33498:SF1">
    <property type="entry name" value="TRANSPOSASE FOR INSERTION SEQUENCE ELEMENT IS1557"/>
    <property type="match status" value="1"/>
</dbReference>
<dbReference type="PROSITE" id="PS50531">
    <property type="entry name" value="HTH_IS21"/>
    <property type="match status" value="1"/>
</dbReference>
<gene>
    <name evidence="2" type="ORF">ABID43_005212</name>
</gene>
<feature type="domain" description="HTH IS21-type" evidence="1">
    <location>
        <begin position="156"/>
        <end position="218"/>
    </location>
</feature>
<dbReference type="Proteomes" id="UP001549145">
    <property type="component" value="Unassembled WGS sequence"/>
</dbReference>
<evidence type="ECO:0000313" key="3">
    <source>
        <dbReference type="Proteomes" id="UP001549145"/>
    </source>
</evidence>
<protein>
    <submittedName>
        <fullName evidence="2">Transposase</fullName>
    </submittedName>
</protein>
<dbReference type="NCBIfam" id="NF033550">
    <property type="entry name" value="transpos_ISL3"/>
    <property type="match status" value="1"/>
</dbReference>
<accession>A0ABV2LCR0</accession>
<dbReference type="InterPro" id="IPR002560">
    <property type="entry name" value="Transposase_DDE"/>
</dbReference>
<dbReference type="Pfam" id="PF01610">
    <property type="entry name" value="DDE_Tnp_ISL3"/>
    <property type="match status" value="2"/>
</dbReference>